<dbReference type="InterPro" id="IPR004089">
    <property type="entry name" value="MCPsignal_dom"/>
</dbReference>
<keyword evidence="4" id="KW-0472">Membrane</keyword>
<dbReference type="PANTHER" id="PTHR43531:SF11">
    <property type="entry name" value="METHYL-ACCEPTING CHEMOTAXIS PROTEIN 3"/>
    <property type="match status" value="1"/>
</dbReference>
<dbReference type="CDD" id="cd11386">
    <property type="entry name" value="MCP_signal"/>
    <property type="match status" value="1"/>
</dbReference>
<evidence type="ECO:0000256" key="4">
    <source>
        <dbReference type="SAM" id="Phobius"/>
    </source>
</evidence>
<evidence type="ECO:0000259" key="5">
    <source>
        <dbReference type="PROSITE" id="PS50111"/>
    </source>
</evidence>
<dbReference type="Gene3D" id="1.10.287.950">
    <property type="entry name" value="Methyl-accepting chemotaxis protein"/>
    <property type="match status" value="1"/>
</dbReference>
<feature type="domain" description="Methyl-accepting transducer" evidence="5">
    <location>
        <begin position="207"/>
        <end position="436"/>
    </location>
</feature>
<name>A0A371Z3H9_9PROT</name>
<protein>
    <submittedName>
        <fullName evidence="7">Methyl-accepting chemotaxis protein</fullName>
    </submittedName>
</protein>
<accession>A0A371Z3H9</accession>
<proteinExistence type="inferred from homology"/>
<gene>
    <name evidence="7" type="ORF">DY926_02995</name>
</gene>
<dbReference type="Pfam" id="PF00015">
    <property type="entry name" value="MCPsignal"/>
    <property type="match status" value="1"/>
</dbReference>
<feature type="domain" description="HAMP" evidence="6">
    <location>
        <begin position="155"/>
        <end position="202"/>
    </location>
</feature>
<evidence type="ECO:0000313" key="7">
    <source>
        <dbReference type="EMBL" id="RFD21031.1"/>
    </source>
</evidence>
<evidence type="ECO:0000259" key="6">
    <source>
        <dbReference type="PROSITE" id="PS50885"/>
    </source>
</evidence>
<evidence type="ECO:0000313" key="8">
    <source>
        <dbReference type="Proteomes" id="UP000262371"/>
    </source>
</evidence>
<dbReference type="Proteomes" id="UP000262371">
    <property type="component" value="Unassembled WGS sequence"/>
</dbReference>
<reference evidence="7 8" key="1">
    <citation type="submission" date="2018-08" db="EMBL/GenBank/DDBJ databases">
        <title>Komagataeibacter sp. AV 382.</title>
        <authorList>
            <person name="Skraban J."/>
            <person name="Trcek J."/>
        </authorList>
    </citation>
    <scope>NUCLEOTIDE SEQUENCE [LARGE SCALE GENOMIC DNA]</scope>
    <source>
        <strain evidence="7 8">AV 382</strain>
    </source>
</reference>
<keyword evidence="4" id="KW-1133">Transmembrane helix</keyword>
<dbReference type="PROSITE" id="PS50111">
    <property type="entry name" value="CHEMOTAXIS_TRANSDUC_2"/>
    <property type="match status" value="1"/>
</dbReference>
<organism evidence="7 8">
    <name type="scientific">Komagataeibacter melaceti</name>
    <dbReference type="NCBI Taxonomy" id="2766577"/>
    <lineage>
        <taxon>Bacteria</taxon>
        <taxon>Pseudomonadati</taxon>
        <taxon>Pseudomonadota</taxon>
        <taxon>Alphaproteobacteria</taxon>
        <taxon>Acetobacterales</taxon>
        <taxon>Acetobacteraceae</taxon>
        <taxon>Komagataeibacter</taxon>
    </lineage>
</organism>
<evidence type="ECO:0000256" key="1">
    <source>
        <dbReference type="ARBA" id="ARBA00022500"/>
    </source>
</evidence>
<dbReference type="GO" id="GO:0006935">
    <property type="term" value="P:chemotaxis"/>
    <property type="evidence" value="ECO:0007669"/>
    <property type="project" value="UniProtKB-KW"/>
</dbReference>
<sequence>MLKWLNKDAPLRVKIRVAMLCLEAYLILQIIIEAVGYFIHEPISHMFLMNMCALGIGQIIVFSLWSGLTAFVTKPIETLTNIGEQLGRGEIRGDSNMPFLHNQDCTGRLSRIMISFSRGLQEQAEAKASQEAMGEEIKDALKRSQDRDKQTHEVIDVLGAALAEMARGDLRIRITDTIFDGEFAPLRDAFNHSALRLNEALQAVANNSDLIATGATEISTASDDLAKRTEKQASNLGQAAASVRTITEGVQRTAVACSEASKETKQALEKVTAATDVMVQTTQAMDAIKKSSDAIGEIISVIDGIAFQTNVLALNAGVEAARAGDAGRGFAVVAQEVRSLAEQSAKSASEIKRLISLSADQVTNGVDLVQKTGHYLNDFAGSTKNSATRVEEISVSTQEQAQRLSEVTTAIGDMDQVTQQNAAMVEETTAASHNLTAETRTLAQTLSRFKIGNRRERAPVISAPESAPSFTPPPRVGKTARATVAMLANHLPTTSSDKGWEEF</sequence>
<dbReference type="PANTHER" id="PTHR43531">
    <property type="entry name" value="PROTEIN ICFG"/>
    <property type="match status" value="1"/>
</dbReference>
<feature type="transmembrane region" description="Helical" evidence="4">
    <location>
        <begin position="15"/>
        <end position="39"/>
    </location>
</feature>
<feature type="transmembrane region" description="Helical" evidence="4">
    <location>
        <begin position="51"/>
        <end position="72"/>
    </location>
</feature>
<dbReference type="InterPro" id="IPR051310">
    <property type="entry name" value="MCP_chemotaxis"/>
</dbReference>
<keyword evidence="4" id="KW-0812">Transmembrane</keyword>
<comment type="similarity">
    <text evidence="2">Belongs to the methyl-accepting chemotaxis (MCP) protein family.</text>
</comment>
<dbReference type="AlphaFoldDB" id="A0A371Z3H9"/>
<dbReference type="OrthoDB" id="266313at2"/>
<dbReference type="InterPro" id="IPR003660">
    <property type="entry name" value="HAMP_dom"/>
</dbReference>
<keyword evidence="1" id="KW-0145">Chemotaxis</keyword>
<dbReference type="SMART" id="SM00304">
    <property type="entry name" value="HAMP"/>
    <property type="match status" value="2"/>
</dbReference>
<dbReference type="SUPFAM" id="SSF58104">
    <property type="entry name" value="Methyl-accepting chemotaxis protein (MCP) signaling domain"/>
    <property type="match status" value="1"/>
</dbReference>
<dbReference type="GO" id="GO:0007165">
    <property type="term" value="P:signal transduction"/>
    <property type="evidence" value="ECO:0007669"/>
    <property type="project" value="UniProtKB-KW"/>
</dbReference>
<keyword evidence="3" id="KW-0807">Transducer</keyword>
<dbReference type="SMART" id="SM00283">
    <property type="entry name" value="MA"/>
    <property type="match status" value="1"/>
</dbReference>
<dbReference type="EMBL" id="QUWV01000025">
    <property type="protein sequence ID" value="RFD21031.1"/>
    <property type="molecule type" value="Genomic_DNA"/>
</dbReference>
<keyword evidence="8" id="KW-1185">Reference proteome</keyword>
<evidence type="ECO:0000256" key="2">
    <source>
        <dbReference type="ARBA" id="ARBA00029447"/>
    </source>
</evidence>
<evidence type="ECO:0000256" key="3">
    <source>
        <dbReference type="PROSITE-ProRule" id="PRU00284"/>
    </source>
</evidence>
<dbReference type="PROSITE" id="PS50885">
    <property type="entry name" value="HAMP"/>
    <property type="match status" value="1"/>
</dbReference>
<comment type="caution">
    <text evidence="7">The sequence shown here is derived from an EMBL/GenBank/DDBJ whole genome shotgun (WGS) entry which is preliminary data.</text>
</comment>
<dbReference type="GO" id="GO:0016020">
    <property type="term" value="C:membrane"/>
    <property type="evidence" value="ECO:0007669"/>
    <property type="project" value="InterPro"/>
</dbReference>